<reference evidence="2" key="1">
    <citation type="journal article" date="2021" name="PeerJ">
        <title>Extensive microbial diversity within the chicken gut microbiome revealed by metagenomics and culture.</title>
        <authorList>
            <person name="Gilroy R."/>
            <person name="Ravi A."/>
            <person name="Getino M."/>
            <person name="Pursley I."/>
            <person name="Horton D.L."/>
            <person name="Alikhan N.F."/>
            <person name="Baker D."/>
            <person name="Gharbi K."/>
            <person name="Hall N."/>
            <person name="Watson M."/>
            <person name="Adriaenssens E.M."/>
            <person name="Foster-Nyarko E."/>
            <person name="Jarju S."/>
            <person name="Secka A."/>
            <person name="Antonio M."/>
            <person name="Oren A."/>
            <person name="Chaudhuri R.R."/>
            <person name="La Ragione R."/>
            <person name="Hildebrand F."/>
            <person name="Pallen M.J."/>
        </authorList>
    </citation>
    <scope>NUCLEOTIDE SEQUENCE</scope>
    <source>
        <strain evidence="2">CHK192-9172</strain>
    </source>
</reference>
<dbReference type="EMBL" id="DXCH01000221">
    <property type="protein sequence ID" value="HIZ07875.1"/>
    <property type="molecule type" value="Genomic_DNA"/>
</dbReference>
<name>A0A9D2D3R0_9FIRM</name>
<dbReference type="SUPFAM" id="SSF50998">
    <property type="entry name" value="Quinoprotein alcohol dehydrogenase-like"/>
    <property type="match status" value="1"/>
</dbReference>
<feature type="chain" id="PRO_5038350736" evidence="1">
    <location>
        <begin position="21"/>
        <end position="621"/>
    </location>
</feature>
<dbReference type="InterPro" id="IPR053143">
    <property type="entry name" value="Arylsulfate_ST"/>
</dbReference>
<proteinExistence type="predicted"/>
<gene>
    <name evidence="2" type="ORF">IAA08_08070</name>
</gene>
<evidence type="ECO:0000256" key="1">
    <source>
        <dbReference type="SAM" id="SignalP"/>
    </source>
</evidence>
<organism evidence="2 3">
    <name type="scientific">Candidatus Eubacterium avistercoris</name>
    <dbReference type="NCBI Taxonomy" id="2838567"/>
    <lineage>
        <taxon>Bacteria</taxon>
        <taxon>Bacillati</taxon>
        <taxon>Bacillota</taxon>
        <taxon>Clostridia</taxon>
        <taxon>Eubacteriales</taxon>
        <taxon>Eubacteriaceae</taxon>
        <taxon>Eubacterium</taxon>
    </lineage>
</organism>
<reference evidence="2" key="2">
    <citation type="submission" date="2021-04" db="EMBL/GenBank/DDBJ databases">
        <authorList>
            <person name="Gilroy R."/>
        </authorList>
    </citation>
    <scope>NUCLEOTIDE SEQUENCE</scope>
    <source>
        <strain evidence="2">CHK192-9172</strain>
    </source>
</reference>
<dbReference type="AlphaFoldDB" id="A0A9D2D3R0"/>
<evidence type="ECO:0000313" key="3">
    <source>
        <dbReference type="Proteomes" id="UP000824024"/>
    </source>
</evidence>
<dbReference type="InterPro" id="IPR039535">
    <property type="entry name" value="ASST-like"/>
</dbReference>
<dbReference type="PROSITE" id="PS51257">
    <property type="entry name" value="PROKAR_LIPOPROTEIN"/>
    <property type="match status" value="1"/>
</dbReference>
<keyword evidence="1" id="KW-0732">Signal</keyword>
<dbReference type="Proteomes" id="UP000824024">
    <property type="component" value="Unassembled WGS sequence"/>
</dbReference>
<accession>A0A9D2D3R0</accession>
<dbReference type="PANTHER" id="PTHR35340">
    <property type="entry name" value="PQQ ENZYME REPEAT PROTEIN-RELATED"/>
    <property type="match status" value="1"/>
</dbReference>
<dbReference type="InterPro" id="IPR011047">
    <property type="entry name" value="Quinoprotein_ADH-like_sf"/>
</dbReference>
<protein>
    <submittedName>
        <fullName evidence="2">Arylsulfotransferase family protein</fullName>
    </submittedName>
</protein>
<feature type="signal peptide" evidence="1">
    <location>
        <begin position="1"/>
        <end position="20"/>
    </location>
</feature>
<dbReference type="Pfam" id="PF14269">
    <property type="entry name" value="Arylsulfotran_2"/>
    <property type="match status" value="1"/>
</dbReference>
<comment type="caution">
    <text evidence="2">The sequence shown here is derived from an EMBL/GenBank/DDBJ whole genome shotgun (WGS) entry which is preliminary data.</text>
</comment>
<sequence length="621" mass="69275">MKKVYGAVTALSLAAVFALGGCGNQKGAAPASEKEPESKDVVSAMEIDYANPDFEYEIPDTYKSTEFTTPQKNASDIISVSDANGATGVTLSGSQEEGNTTDYYLNAFVADSKLNIAVNSEEKVTVTDKNADGTEEDVPYSEEAKAYQADLEPIAVNSDKEEVLVVTVGDTSYNIHVGNDMMPQLETRSAGPAEDGVYSFAVDKFFFRVNTDEEIIYYRNLGCIDENYKPEKEAPFEGLMAENFKAVDAPEDGNRYYTYFVELRSDMRNSQGGYSSGEYVIMDENYKEIDYVTLMPNTDENHTHGEGYLDQHEFQLLGRDHWISLSYTGVFVDNLPEDIEKNKDGGAYVHAGIIQEVQDGKVIHEYQTTDYPQLYETAQEEFDYAKTTGQPSDVQIQGAGEPVTLNIWSAGFMDYVHVNSVAVDPKDNNLIVSMRNQYAVYKIDRETGAIIWILGGKADQFGITEDQQFIGQHYAQYANKDIYDNDSVVTVYDNHTVLNPKAEHPTRVLTFTLDESAKKIKDFSAVNGKDLDGAFNDYTIVKNSVEHWCTHCGSYDIQANDSQVIGWGLNALMYPANVTTPILTEYNGDTQKVTFELIASRNPNYQSSELPFSYRVYKNAE</sequence>
<dbReference type="PANTHER" id="PTHR35340:SF5">
    <property type="entry name" value="ASST-DOMAIN-CONTAINING PROTEIN"/>
    <property type="match status" value="1"/>
</dbReference>
<evidence type="ECO:0000313" key="2">
    <source>
        <dbReference type="EMBL" id="HIZ07875.1"/>
    </source>
</evidence>